<sequence length="330" mass="38943">MSSNTNRCLMVRKKALPMNIFRYEYTKLKEKLSFCKSEVYWILDEPNSFKLCPREICYLFKYCLMYHYLKSSTPFYSSVFNTEYRSLFSFYRRKSQLYDPHYYLRDDHSYWAYLVRGPDTGNGKLYFSTTISEEGIDGFNKSVSGYKNEPPPLGFIDLNIFNGEIKASEDMPSLPAILGDNDIEFLPPSDFGPTPCEVLFYHFKKSDAIVYRDLFIVYRNRAIKRGYLPNFDGILKVLLDPPYEIFITDIAIKGEPVNGRKKKYSEVYHDRDVTWAERHCYQRYFVCKFNQMRKGSSSYFTLSFLQEHLEGNPVLRRKNKATYIVSTSCH</sequence>
<evidence type="ECO:0000313" key="2">
    <source>
        <dbReference type="Proteomes" id="UP000000689"/>
    </source>
</evidence>
<evidence type="ECO:0000313" key="1">
    <source>
        <dbReference type="EMBL" id="CCD26946.1"/>
    </source>
</evidence>
<dbReference type="AlphaFoldDB" id="G0WGL8"/>
<organism evidence="1 2">
    <name type="scientific">Naumovozyma dairenensis (strain ATCC 10597 / BCRC 20456 / CBS 421 / NBRC 0211 / NRRL Y-12639)</name>
    <name type="common">Saccharomyces dairenensis</name>
    <dbReference type="NCBI Taxonomy" id="1071378"/>
    <lineage>
        <taxon>Eukaryota</taxon>
        <taxon>Fungi</taxon>
        <taxon>Dikarya</taxon>
        <taxon>Ascomycota</taxon>
        <taxon>Saccharomycotina</taxon>
        <taxon>Saccharomycetes</taxon>
        <taxon>Saccharomycetales</taxon>
        <taxon>Saccharomycetaceae</taxon>
        <taxon>Naumovozyma</taxon>
    </lineage>
</organism>
<keyword evidence="2" id="KW-1185">Reference proteome</keyword>
<dbReference type="EMBL" id="HE580276">
    <property type="protein sequence ID" value="CCD26946.1"/>
    <property type="molecule type" value="Genomic_DNA"/>
</dbReference>
<proteinExistence type="predicted"/>
<accession>G0WGL8</accession>
<dbReference type="RefSeq" id="XP_003672189.1">
    <property type="nucleotide sequence ID" value="XM_003672141.1"/>
</dbReference>
<dbReference type="Proteomes" id="UP000000689">
    <property type="component" value="Chromosome 10"/>
</dbReference>
<reference evidence="1 2" key="1">
    <citation type="journal article" date="2011" name="Proc. Natl. Acad. Sci. U.S.A.">
        <title>Evolutionary erosion of yeast sex chromosomes by mating-type switching accidents.</title>
        <authorList>
            <person name="Gordon J.L."/>
            <person name="Armisen D."/>
            <person name="Proux-Wera E."/>
            <person name="Oheigeartaigh S.S."/>
            <person name="Byrne K.P."/>
            <person name="Wolfe K.H."/>
        </authorList>
    </citation>
    <scope>NUCLEOTIDE SEQUENCE [LARGE SCALE GENOMIC DNA]</scope>
    <source>
        <strain evidence="2">ATCC 10597 / BCRC 20456 / CBS 421 / NBRC 0211 / NRRL Y-12639</strain>
    </source>
</reference>
<gene>
    <name evidence="1" type="primary">NDAI0J00540</name>
    <name evidence="1" type="ordered locus">NDAI_0J00540</name>
</gene>
<dbReference type="GeneID" id="11494126"/>
<dbReference type="HOGENOM" id="CLU_847563_0_0_1"/>
<dbReference type="KEGG" id="ndi:NDAI_0J00540"/>
<protein>
    <submittedName>
        <fullName evidence="1">Uncharacterized protein</fullName>
    </submittedName>
</protein>
<name>G0WGL8_NAUDC</name>